<sequence length="595" mass="67691">MALRRHHKIGAAILLTIAALVLILSFFINRYWSPVLAMRVKSVVLSSSDSLYNVDFSDAELHVLKGQLIFYNITLKPDTAVFNRRKKQNIAPNNLVELHLRRLILNNIHPLQLYFHHKLNIGEIILSSPELNVSYQLNHTRDTVIKDRRTPWEMISKSLKSIRIGAIYLNDVKLKYRDYSGNKVAISELKEMNLSASDLLIDSATQTDKSRQLYCKEIVFEVNNYTGQTPNGLYTYKINHLKLSTLTSQLNVEGFRLTPIKANDFFNKSHQTRYDLGIDTIQLNHFDYLGYHKYRKVSASKIMVKGGMLSVFSNPKGAKDPDADKTKSFPNVALSSFTTDIKVDTIQIKRYNIAYSEFNKKSNQTGTITFNNTTGTALNVTNNKDALAKNNISTIYLNSYFMNRGRLNVLFNFNLTDKDAAFSYKGNLGPMKLTDINPATMPLAMVKITSGTIKDLSFDIKGSSKISKGHLALLYNDLKVKLLKPDSTYGLKSKIIETFYANLFILKHDNPDKIGGAPRTFNVTFVRPDNFPFFKTVWQTLFSGIKPSAGLDKKTIEAIAAMKNNNAQKKQERLTKKALRQQRRAEKQREKELQQ</sequence>
<feature type="region of interest" description="Disordered" evidence="1">
    <location>
        <begin position="564"/>
        <end position="595"/>
    </location>
</feature>
<dbReference type="EMBL" id="LT629740">
    <property type="protein sequence ID" value="SDS01412.1"/>
    <property type="molecule type" value="Genomic_DNA"/>
</dbReference>
<evidence type="ECO:0000313" key="3">
    <source>
        <dbReference type="Proteomes" id="UP000199679"/>
    </source>
</evidence>
<protein>
    <recommendedName>
        <fullName evidence="4">AsmA-like C-terminal region</fullName>
    </recommendedName>
</protein>
<dbReference type="OrthoDB" id="814802at2"/>
<dbReference type="AlphaFoldDB" id="A0A1H1NR15"/>
<name>A0A1H1NR15_MUCMA</name>
<dbReference type="RefSeq" id="WP_091368369.1">
    <property type="nucleotide sequence ID" value="NZ_LT629740.1"/>
</dbReference>
<dbReference type="Proteomes" id="UP000199679">
    <property type="component" value="Chromosome I"/>
</dbReference>
<evidence type="ECO:0000256" key="1">
    <source>
        <dbReference type="SAM" id="MobiDB-lite"/>
    </source>
</evidence>
<evidence type="ECO:0000313" key="2">
    <source>
        <dbReference type="EMBL" id="SDS01412.1"/>
    </source>
</evidence>
<feature type="compositionally biased region" description="Basic and acidic residues" evidence="1">
    <location>
        <begin position="583"/>
        <end position="595"/>
    </location>
</feature>
<proteinExistence type="predicted"/>
<organism evidence="2 3">
    <name type="scientific">Mucilaginibacter mallensis</name>
    <dbReference type="NCBI Taxonomy" id="652787"/>
    <lineage>
        <taxon>Bacteria</taxon>
        <taxon>Pseudomonadati</taxon>
        <taxon>Bacteroidota</taxon>
        <taxon>Sphingobacteriia</taxon>
        <taxon>Sphingobacteriales</taxon>
        <taxon>Sphingobacteriaceae</taxon>
        <taxon>Mucilaginibacter</taxon>
    </lineage>
</organism>
<reference evidence="2 3" key="1">
    <citation type="submission" date="2016-10" db="EMBL/GenBank/DDBJ databases">
        <authorList>
            <person name="de Groot N.N."/>
        </authorList>
    </citation>
    <scope>NUCLEOTIDE SEQUENCE [LARGE SCALE GENOMIC DNA]</scope>
    <source>
        <strain evidence="2 3">MP1X4</strain>
    </source>
</reference>
<gene>
    <name evidence="2" type="ORF">SAMN05216490_0380</name>
</gene>
<evidence type="ECO:0008006" key="4">
    <source>
        <dbReference type="Google" id="ProtNLM"/>
    </source>
</evidence>
<accession>A0A1H1NR15</accession>
<dbReference type="STRING" id="652787.SAMN05216490_0380"/>
<keyword evidence="3" id="KW-1185">Reference proteome</keyword>